<evidence type="ECO:0000313" key="1">
    <source>
        <dbReference type="EMBL" id="QHT19006.1"/>
    </source>
</evidence>
<accession>A0A6C0DQ73</accession>
<protein>
    <recommendedName>
        <fullName evidence="2">Glycosyltransferase</fullName>
    </recommendedName>
</protein>
<sequence length="238" mass="27365">MNNIPTVVFCIPGGSFSNHFLLCWTELIRQISKENKYNYFISNNYSSHVHFVRAMCLGANVLAGPDQKPFQGNIKYDAIVWLDSDMVFNNEMIFELIDACLYKYPVVSGVYAMQGGNHFACIKRWDEKIYIEKGHFEFLSIEESIKLLKHGEKWIKCAYTGMGCMAIRYGVIEDERIKYPWFFCDIKKFSTNNPAIPYITDGTSEDVSFIRNLIDNGIIDGVMVNLSLRFGHVKTTII</sequence>
<dbReference type="InterPro" id="IPR029044">
    <property type="entry name" value="Nucleotide-diphossugar_trans"/>
</dbReference>
<organism evidence="1">
    <name type="scientific">viral metagenome</name>
    <dbReference type="NCBI Taxonomy" id="1070528"/>
    <lineage>
        <taxon>unclassified sequences</taxon>
        <taxon>metagenomes</taxon>
        <taxon>organismal metagenomes</taxon>
    </lineage>
</organism>
<dbReference type="SUPFAM" id="SSF53448">
    <property type="entry name" value="Nucleotide-diphospho-sugar transferases"/>
    <property type="match status" value="1"/>
</dbReference>
<dbReference type="EMBL" id="MN739661">
    <property type="protein sequence ID" value="QHT19006.1"/>
    <property type="molecule type" value="Genomic_DNA"/>
</dbReference>
<proteinExistence type="predicted"/>
<reference evidence="1" key="1">
    <citation type="journal article" date="2020" name="Nature">
        <title>Giant virus diversity and host interactions through global metagenomics.</title>
        <authorList>
            <person name="Schulz F."/>
            <person name="Roux S."/>
            <person name="Paez-Espino D."/>
            <person name="Jungbluth S."/>
            <person name="Walsh D.A."/>
            <person name="Denef V.J."/>
            <person name="McMahon K.D."/>
            <person name="Konstantinidis K.T."/>
            <person name="Eloe-Fadrosh E.A."/>
            <person name="Kyrpides N.C."/>
            <person name="Woyke T."/>
        </authorList>
    </citation>
    <scope>NUCLEOTIDE SEQUENCE</scope>
    <source>
        <strain evidence="1">GVMAG-M-3300023174-49</strain>
    </source>
</reference>
<name>A0A6C0DQ73_9ZZZZ</name>
<evidence type="ECO:0008006" key="2">
    <source>
        <dbReference type="Google" id="ProtNLM"/>
    </source>
</evidence>
<dbReference type="AlphaFoldDB" id="A0A6C0DQ73"/>
<dbReference type="Gene3D" id="3.90.550.40">
    <property type="match status" value="1"/>
</dbReference>